<gene>
    <name evidence="2" type="ORF">GGX14DRAFT_564412</name>
</gene>
<dbReference type="EMBL" id="JARJCW010000023">
    <property type="protein sequence ID" value="KAJ7212664.1"/>
    <property type="molecule type" value="Genomic_DNA"/>
</dbReference>
<sequence>MPSSSSSRSRSRSRSPSPSRSPDGSLVTQVQAILDTLPDAERPSKRARRGPMSDKSPAEQIVSMARFWPRGIDTHLDIGEAVGWGATSHWGSRPTPRRTPPVDVIEKQKRLDKSFDLMLTQAPDIDDSLRDVYKAKKRWNDLLKLLREGAREARHHDTNGIRTHPEYALAPHESYIPHVKKNGSAEERGARHPHIRALLASCPKRVMLEETQVVEGKTVPSAAAEKLVEALLNGTERYSHAEWPSIFYPTGAYQTWDPKDEDKDLFRSMYLVKIIRHVFTGPGSADDGAELLRPNCNAMAHGQFTVTGRIVGYACDLGRTSLSGHNWCKRKDGYDYTVLFDNVVAMFEADADDEWTTETLQWFNERVFSQDLADVKNGQDEDEEEEETAAARCLRLRRERREAAATTATAAAQQTPVEAPVQSAQSPAQLAVILRACFFVVCERHPPIYVCSLSLMLITRTCRIPSLPRIDYQLSILCMYRCIMTIVFITRNRSPPLYFTRIALIPLSYHFPMLNALRLDCLLPTTHLPVLVLVSLLSVCIINSQ</sequence>
<evidence type="ECO:0000313" key="2">
    <source>
        <dbReference type="EMBL" id="KAJ7212664.1"/>
    </source>
</evidence>
<dbReference type="InterPro" id="IPR046521">
    <property type="entry name" value="DUF6698"/>
</dbReference>
<dbReference type="Pfam" id="PF20414">
    <property type="entry name" value="DUF6698"/>
    <property type="match status" value="1"/>
</dbReference>
<dbReference type="Proteomes" id="UP001219525">
    <property type="component" value="Unassembled WGS sequence"/>
</dbReference>
<feature type="region of interest" description="Disordered" evidence="1">
    <location>
        <begin position="1"/>
        <end position="59"/>
    </location>
</feature>
<accession>A0AAD6VGY4</accession>
<organism evidence="2 3">
    <name type="scientific">Mycena pura</name>
    <dbReference type="NCBI Taxonomy" id="153505"/>
    <lineage>
        <taxon>Eukaryota</taxon>
        <taxon>Fungi</taxon>
        <taxon>Dikarya</taxon>
        <taxon>Basidiomycota</taxon>
        <taxon>Agaricomycotina</taxon>
        <taxon>Agaricomycetes</taxon>
        <taxon>Agaricomycetidae</taxon>
        <taxon>Agaricales</taxon>
        <taxon>Marasmiineae</taxon>
        <taxon>Mycenaceae</taxon>
        <taxon>Mycena</taxon>
    </lineage>
</organism>
<keyword evidence="3" id="KW-1185">Reference proteome</keyword>
<protein>
    <submittedName>
        <fullName evidence="2">Uncharacterized protein</fullName>
    </submittedName>
</protein>
<dbReference type="AlphaFoldDB" id="A0AAD6VGY4"/>
<evidence type="ECO:0000313" key="3">
    <source>
        <dbReference type="Proteomes" id="UP001219525"/>
    </source>
</evidence>
<name>A0AAD6VGY4_9AGAR</name>
<reference evidence="2" key="1">
    <citation type="submission" date="2023-03" db="EMBL/GenBank/DDBJ databases">
        <title>Massive genome expansion in bonnet fungi (Mycena s.s.) driven by repeated elements and novel gene families across ecological guilds.</title>
        <authorList>
            <consortium name="Lawrence Berkeley National Laboratory"/>
            <person name="Harder C.B."/>
            <person name="Miyauchi S."/>
            <person name="Viragh M."/>
            <person name="Kuo A."/>
            <person name="Thoen E."/>
            <person name="Andreopoulos B."/>
            <person name="Lu D."/>
            <person name="Skrede I."/>
            <person name="Drula E."/>
            <person name="Henrissat B."/>
            <person name="Morin E."/>
            <person name="Kohler A."/>
            <person name="Barry K."/>
            <person name="LaButti K."/>
            <person name="Morin E."/>
            <person name="Salamov A."/>
            <person name="Lipzen A."/>
            <person name="Mereny Z."/>
            <person name="Hegedus B."/>
            <person name="Baldrian P."/>
            <person name="Stursova M."/>
            <person name="Weitz H."/>
            <person name="Taylor A."/>
            <person name="Grigoriev I.V."/>
            <person name="Nagy L.G."/>
            <person name="Martin F."/>
            <person name="Kauserud H."/>
        </authorList>
    </citation>
    <scope>NUCLEOTIDE SEQUENCE</scope>
    <source>
        <strain evidence="2">9144</strain>
    </source>
</reference>
<feature type="compositionally biased region" description="Low complexity" evidence="1">
    <location>
        <begin position="1"/>
        <end position="22"/>
    </location>
</feature>
<comment type="caution">
    <text evidence="2">The sequence shown here is derived from an EMBL/GenBank/DDBJ whole genome shotgun (WGS) entry which is preliminary data.</text>
</comment>
<proteinExistence type="predicted"/>
<evidence type="ECO:0000256" key="1">
    <source>
        <dbReference type="SAM" id="MobiDB-lite"/>
    </source>
</evidence>